<gene>
    <name evidence="9" type="ORF">IT41_00195</name>
    <name evidence="10" type="ORF">SAMN04487972_102317</name>
</gene>
<evidence type="ECO:0000313" key="9">
    <source>
        <dbReference type="EMBL" id="KGJ06641.1"/>
    </source>
</evidence>
<keyword evidence="3 7" id="KW-0997">Cell inner membrane</keyword>
<comment type="caution">
    <text evidence="7">Lacks conserved residue(s) required for the propagation of feature annotation.</text>
</comment>
<name>A0A099F8S7_9RHOB</name>
<dbReference type="InterPro" id="IPR004681">
    <property type="entry name" value="TRAP_DctM"/>
</dbReference>
<feature type="transmembrane region" description="Helical" evidence="7">
    <location>
        <begin position="362"/>
        <end position="387"/>
    </location>
</feature>
<comment type="subcellular location">
    <subcellularLocation>
        <location evidence="1 7">Cell inner membrane</location>
        <topology evidence="1 7">Multi-pass membrane protein</topology>
    </subcellularLocation>
</comment>
<dbReference type="NCBIfam" id="TIGR00786">
    <property type="entry name" value="dctM"/>
    <property type="match status" value="1"/>
</dbReference>
<dbReference type="EMBL" id="FOJO01000002">
    <property type="protein sequence ID" value="SFA42507.1"/>
    <property type="molecule type" value="Genomic_DNA"/>
</dbReference>
<keyword evidence="5 7" id="KW-1133">Transmembrane helix</keyword>
<evidence type="ECO:0000256" key="2">
    <source>
        <dbReference type="ARBA" id="ARBA00022475"/>
    </source>
</evidence>
<dbReference type="OrthoDB" id="9790209at2"/>
<organism evidence="9 11">
    <name type="scientific">Paracoccus halophilus</name>
    <dbReference type="NCBI Taxonomy" id="376733"/>
    <lineage>
        <taxon>Bacteria</taxon>
        <taxon>Pseudomonadati</taxon>
        <taxon>Pseudomonadota</taxon>
        <taxon>Alphaproteobacteria</taxon>
        <taxon>Rhodobacterales</taxon>
        <taxon>Paracoccaceae</taxon>
        <taxon>Paracoccus</taxon>
    </lineage>
</organism>
<feature type="transmembrane region" description="Helical" evidence="7">
    <location>
        <begin position="176"/>
        <end position="201"/>
    </location>
</feature>
<feature type="transmembrane region" description="Helical" evidence="7">
    <location>
        <begin position="407"/>
        <end position="428"/>
    </location>
</feature>
<evidence type="ECO:0000256" key="5">
    <source>
        <dbReference type="ARBA" id="ARBA00022989"/>
    </source>
</evidence>
<protein>
    <recommendedName>
        <fullName evidence="7">TRAP transporter large permease protein</fullName>
    </recommendedName>
</protein>
<dbReference type="AlphaFoldDB" id="A0A099F8S7"/>
<feature type="transmembrane region" description="Helical" evidence="7">
    <location>
        <begin position="60"/>
        <end position="80"/>
    </location>
</feature>
<dbReference type="PIRSF" id="PIRSF006066">
    <property type="entry name" value="HI0050"/>
    <property type="match status" value="1"/>
</dbReference>
<reference evidence="9 11" key="2">
    <citation type="submission" date="2014-10" db="EMBL/GenBank/DDBJ databases">
        <title>Paracoccus sanguinis sp. nov., isolated from clinical specimens of New York State patients.</title>
        <authorList>
            <person name="Mingle L.A."/>
            <person name="Cole J.A."/>
            <person name="Lapierre P."/>
            <person name="Musser K.A."/>
        </authorList>
    </citation>
    <scope>NUCLEOTIDE SEQUENCE [LARGE SCALE GENOMIC DNA]</scope>
    <source>
        <strain evidence="9 11">JCM 14014</strain>
    </source>
</reference>
<evidence type="ECO:0000313" key="11">
    <source>
        <dbReference type="Proteomes" id="UP000029846"/>
    </source>
</evidence>
<evidence type="ECO:0000256" key="1">
    <source>
        <dbReference type="ARBA" id="ARBA00004429"/>
    </source>
</evidence>
<keyword evidence="2" id="KW-1003">Cell membrane</keyword>
<evidence type="ECO:0000256" key="6">
    <source>
        <dbReference type="ARBA" id="ARBA00023136"/>
    </source>
</evidence>
<comment type="function">
    <text evidence="7">Part of the tripartite ATP-independent periplasmic (TRAP) transport system.</text>
</comment>
<evidence type="ECO:0000313" key="10">
    <source>
        <dbReference type="EMBL" id="SFA42507.1"/>
    </source>
</evidence>
<proteinExistence type="inferred from homology"/>
<feature type="transmembrane region" description="Helical" evidence="7">
    <location>
        <begin position="6"/>
        <end position="39"/>
    </location>
</feature>
<feature type="transmembrane region" description="Helical" evidence="7">
    <location>
        <begin position="283"/>
        <end position="302"/>
    </location>
</feature>
<dbReference type="STRING" id="376733.SAMN04487972_102317"/>
<dbReference type="Proteomes" id="UP000029846">
    <property type="component" value="Unassembled WGS sequence"/>
</dbReference>
<feature type="transmembrane region" description="Helical" evidence="7">
    <location>
        <begin position="246"/>
        <end position="263"/>
    </location>
</feature>
<keyword evidence="4 7" id="KW-0812">Transmembrane</keyword>
<keyword evidence="6 7" id="KW-0472">Membrane</keyword>
<comment type="subunit">
    <text evidence="7">The complex comprises the extracytoplasmic solute receptor protein and the two transmembrane proteins.</text>
</comment>
<keyword evidence="7" id="KW-0813">Transport</keyword>
<accession>A0A099F8S7</accession>
<dbReference type="Proteomes" id="UP000182312">
    <property type="component" value="Unassembled WGS sequence"/>
</dbReference>
<evidence type="ECO:0000256" key="7">
    <source>
        <dbReference type="RuleBase" id="RU369079"/>
    </source>
</evidence>
<dbReference type="Pfam" id="PF06808">
    <property type="entry name" value="DctM"/>
    <property type="match status" value="1"/>
</dbReference>
<dbReference type="GO" id="GO:0005886">
    <property type="term" value="C:plasma membrane"/>
    <property type="evidence" value="ECO:0007669"/>
    <property type="project" value="UniProtKB-SubCell"/>
</dbReference>
<evidence type="ECO:0000256" key="3">
    <source>
        <dbReference type="ARBA" id="ARBA00022519"/>
    </source>
</evidence>
<dbReference type="PANTHER" id="PTHR33362">
    <property type="entry name" value="SIALIC ACID TRAP TRANSPORTER PERMEASE PROTEIN SIAT-RELATED"/>
    <property type="match status" value="1"/>
</dbReference>
<comment type="similarity">
    <text evidence="7">Belongs to the TRAP transporter large permease family.</text>
</comment>
<dbReference type="GO" id="GO:0022857">
    <property type="term" value="F:transmembrane transporter activity"/>
    <property type="evidence" value="ECO:0007669"/>
    <property type="project" value="UniProtKB-UniRule"/>
</dbReference>
<evidence type="ECO:0000259" key="8">
    <source>
        <dbReference type="Pfam" id="PF06808"/>
    </source>
</evidence>
<keyword evidence="11" id="KW-1185">Reference proteome</keyword>
<feature type="transmembrane region" description="Helical" evidence="7">
    <location>
        <begin position="100"/>
        <end position="124"/>
    </location>
</feature>
<evidence type="ECO:0000256" key="4">
    <source>
        <dbReference type="ARBA" id="ARBA00022692"/>
    </source>
</evidence>
<dbReference type="eggNOG" id="COG1593">
    <property type="taxonomic scope" value="Bacteria"/>
</dbReference>
<dbReference type="RefSeq" id="WP_036737740.1">
    <property type="nucleotide sequence ID" value="NZ_FOJO01000002.1"/>
</dbReference>
<sequence>MTPVLVGVIGIAVLFAFLILRTPVAFAMLAVGYGGFYVLEGGRAAGAVLLTESYGAVSNYSLIVVPMFILLGNISSEAGFSRGLYEAAFAWVGRLRGGLASASVIGCALFSAVSGSSVATAVTIGKVALPEMKRLGYGDALATGSVAAGGTLGFLIPPSTGFVLYAILTEQSIGRLFMAGILPGILLMALFIATIMIVATLDPLAGPRGPHVPMSEKLGRLGEALPLIGVIVISIGGIYAGVFTPVEASAVGAGLVILFALAGRRIDAGRFRAAVMETVKTSAMLYMIVIGANVLNPFLAVTDIPAALGNGLVGLGLGPYGTLMMIILGYIALGMFLDGLAMLVVTVPIVYPVILQLGFDPIWFGVVAVIVIEMGMITPPVGLNVFVVKGVAEGVPITTIFRGVGPFLLAMIIGLALIIAIPQIALLIPNSMFGT</sequence>
<feature type="transmembrane region" description="Helical" evidence="7">
    <location>
        <begin position="322"/>
        <end position="350"/>
    </location>
</feature>
<dbReference type="InterPro" id="IPR010656">
    <property type="entry name" value="DctM"/>
</dbReference>
<evidence type="ECO:0000313" key="12">
    <source>
        <dbReference type="Proteomes" id="UP000182312"/>
    </source>
</evidence>
<feature type="domain" description="TRAP C4-dicarboxylate transport system permease DctM subunit" evidence="8">
    <location>
        <begin position="12"/>
        <end position="424"/>
    </location>
</feature>
<dbReference type="PANTHER" id="PTHR33362:SF5">
    <property type="entry name" value="C4-DICARBOXYLATE TRAP TRANSPORTER LARGE PERMEASE PROTEIN DCTM"/>
    <property type="match status" value="1"/>
</dbReference>
<reference evidence="9 11" key="1">
    <citation type="submission" date="2014-09" db="EMBL/GenBank/DDBJ databases">
        <authorList>
            <person name="McGinnis J.M."/>
            <person name="Wolfgang W.J."/>
        </authorList>
    </citation>
    <scope>NUCLEOTIDE SEQUENCE [LARGE SCALE GENOMIC DNA]</scope>
    <source>
        <strain evidence="9 11">JCM 14014</strain>
    </source>
</reference>
<reference evidence="10 12" key="3">
    <citation type="submission" date="2016-10" db="EMBL/GenBank/DDBJ databases">
        <authorList>
            <person name="de Groot N.N."/>
        </authorList>
    </citation>
    <scope>NUCLEOTIDE SEQUENCE [LARGE SCALE GENOMIC DNA]</scope>
    <source>
        <strain evidence="10 12">CGMCC 1.6117</strain>
    </source>
</reference>
<dbReference type="EMBL" id="JRKN01000001">
    <property type="protein sequence ID" value="KGJ06641.1"/>
    <property type="molecule type" value="Genomic_DNA"/>
</dbReference>